<dbReference type="Pfam" id="PF11127">
    <property type="entry name" value="YgaP-like_TM"/>
    <property type="match status" value="1"/>
</dbReference>
<evidence type="ECO:0000313" key="3">
    <source>
        <dbReference type="EMBL" id="UYP44312.1"/>
    </source>
</evidence>
<name>A0ABY6HLD5_9ARCH</name>
<evidence type="ECO:0000256" key="1">
    <source>
        <dbReference type="SAM" id="Phobius"/>
    </source>
</evidence>
<organism evidence="3 4">
    <name type="scientific">Candidatus Lokiarchaeum ossiferum</name>
    <dbReference type="NCBI Taxonomy" id="2951803"/>
    <lineage>
        <taxon>Archaea</taxon>
        <taxon>Promethearchaeati</taxon>
        <taxon>Promethearchaeota</taxon>
        <taxon>Promethearchaeia</taxon>
        <taxon>Promethearchaeales</taxon>
        <taxon>Promethearchaeaceae</taxon>
        <taxon>Candidatus Lokiarchaeum</taxon>
    </lineage>
</organism>
<evidence type="ECO:0000313" key="4">
    <source>
        <dbReference type="Proteomes" id="UP001208689"/>
    </source>
</evidence>
<dbReference type="InterPro" id="IPR021309">
    <property type="entry name" value="YgaP-like_TM"/>
</dbReference>
<keyword evidence="1" id="KW-0472">Membrane</keyword>
<accession>A0ABY6HLD5</accession>
<sequence length="68" mass="7426">MKKNMGKTDRLIRLVLGLILLVVAVIIGISNLNWLPIVLGIFGLIMLVTSAIGFCPLYCPLKISTKSE</sequence>
<protein>
    <recommendedName>
        <fullName evidence="2">Inner membrane protein YgaP-like transmembrane domain-containing protein</fullName>
    </recommendedName>
</protein>
<dbReference type="EMBL" id="CP104013">
    <property type="protein sequence ID" value="UYP44312.1"/>
    <property type="molecule type" value="Genomic_DNA"/>
</dbReference>
<feature type="transmembrane region" description="Helical" evidence="1">
    <location>
        <begin position="12"/>
        <end position="31"/>
    </location>
</feature>
<reference evidence="3" key="1">
    <citation type="submission" date="2022-09" db="EMBL/GenBank/DDBJ databases">
        <title>Actin cytoskeleton and complex cell architecture in an #Asgard archaeon.</title>
        <authorList>
            <person name="Ponce Toledo R.I."/>
            <person name="Schleper C."/>
            <person name="Rodrigues Oliveira T."/>
            <person name="Wollweber F."/>
            <person name="Xu J."/>
            <person name="Rittmann S."/>
            <person name="Klingl A."/>
            <person name="Pilhofer M."/>
        </authorList>
    </citation>
    <scope>NUCLEOTIDE SEQUENCE</scope>
    <source>
        <strain evidence="3">B-35</strain>
    </source>
</reference>
<feature type="transmembrane region" description="Helical" evidence="1">
    <location>
        <begin position="37"/>
        <end position="59"/>
    </location>
</feature>
<gene>
    <name evidence="3" type="ORF">NEF87_000597</name>
</gene>
<keyword evidence="4" id="KW-1185">Reference proteome</keyword>
<keyword evidence="1" id="KW-0812">Transmembrane</keyword>
<feature type="domain" description="Inner membrane protein YgaP-like transmembrane" evidence="2">
    <location>
        <begin position="1"/>
        <end position="67"/>
    </location>
</feature>
<evidence type="ECO:0000259" key="2">
    <source>
        <dbReference type="Pfam" id="PF11127"/>
    </source>
</evidence>
<proteinExistence type="predicted"/>
<dbReference type="Proteomes" id="UP001208689">
    <property type="component" value="Chromosome"/>
</dbReference>
<keyword evidence="1" id="KW-1133">Transmembrane helix</keyword>